<evidence type="ECO:0000256" key="5">
    <source>
        <dbReference type="ARBA" id="ARBA00023136"/>
    </source>
</evidence>
<evidence type="ECO:0000256" key="1">
    <source>
        <dbReference type="ARBA" id="ARBA00004370"/>
    </source>
</evidence>
<feature type="non-terminal residue" evidence="7">
    <location>
        <position position="1"/>
    </location>
</feature>
<name>A0A383AJK3_9ZZZZ</name>
<dbReference type="Pfam" id="PF01145">
    <property type="entry name" value="Band_7"/>
    <property type="match status" value="1"/>
</dbReference>
<feature type="domain" description="Band 7" evidence="6">
    <location>
        <begin position="2"/>
        <end position="98"/>
    </location>
</feature>
<comment type="similarity">
    <text evidence="2">Belongs to the band 7/mec-2 family. HflC subfamily.</text>
</comment>
<dbReference type="SUPFAM" id="SSF117892">
    <property type="entry name" value="Band 7/SPFH domain"/>
    <property type="match status" value="1"/>
</dbReference>
<accession>A0A383AJK3</accession>
<reference evidence="7" key="1">
    <citation type="submission" date="2018-05" db="EMBL/GenBank/DDBJ databases">
        <authorList>
            <person name="Lanie J.A."/>
            <person name="Ng W.-L."/>
            <person name="Kazmierczak K.M."/>
            <person name="Andrzejewski T.M."/>
            <person name="Davidsen T.M."/>
            <person name="Wayne K.J."/>
            <person name="Tettelin H."/>
            <person name="Glass J.I."/>
            <person name="Rusch D."/>
            <person name="Podicherti R."/>
            <person name="Tsui H.-C.T."/>
            <person name="Winkler M.E."/>
        </authorList>
    </citation>
    <scope>NUCLEOTIDE SEQUENCE</scope>
</reference>
<dbReference type="EMBL" id="UINC01192239">
    <property type="protein sequence ID" value="SVE07278.1"/>
    <property type="molecule type" value="Genomic_DNA"/>
</dbReference>
<sequence>YQSVGSENGFKARIGGILSGSLRRVLGSDPLEVVLSVNRSELMERIQDEIGKEATDFGIKMVDVRIKRADLPKANSEAIYGRMRAEREKEARQFRAEGSEESQIIKSKAERERTIIVAEANKKSQTIRGEGDGKAVKIYAKAFNKDKEFFAFYRSMEAYKKAFKEGEDDPTLILSPESDFFKYFNKKSGK</sequence>
<evidence type="ECO:0000256" key="2">
    <source>
        <dbReference type="ARBA" id="ARBA00007862"/>
    </source>
</evidence>
<proteinExistence type="inferred from homology"/>
<keyword evidence="4" id="KW-1133">Transmembrane helix</keyword>
<keyword evidence="5" id="KW-0472">Membrane</keyword>
<evidence type="ECO:0000313" key="7">
    <source>
        <dbReference type="EMBL" id="SVE07278.1"/>
    </source>
</evidence>
<dbReference type="Gene3D" id="3.30.479.30">
    <property type="entry name" value="Band 7 domain"/>
    <property type="match status" value="1"/>
</dbReference>
<organism evidence="7">
    <name type="scientific">marine metagenome</name>
    <dbReference type="NCBI Taxonomy" id="408172"/>
    <lineage>
        <taxon>unclassified sequences</taxon>
        <taxon>metagenomes</taxon>
        <taxon>ecological metagenomes</taxon>
    </lineage>
</organism>
<protein>
    <recommendedName>
        <fullName evidence="6">Band 7 domain-containing protein</fullName>
    </recommendedName>
</protein>
<dbReference type="InterPro" id="IPR010200">
    <property type="entry name" value="HflC"/>
</dbReference>
<dbReference type="InterPro" id="IPR001107">
    <property type="entry name" value="Band_7"/>
</dbReference>
<gene>
    <name evidence="7" type="ORF">METZ01_LOCUS460132</name>
</gene>
<evidence type="ECO:0000256" key="3">
    <source>
        <dbReference type="ARBA" id="ARBA00022692"/>
    </source>
</evidence>
<keyword evidence="3" id="KW-0812">Transmembrane</keyword>
<dbReference type="GO" id="GO:0016020">
    <property type="term" value="C:membrane"/>
    <property type="evidence" value="ECO:0007669"/>
    <property type="project" value="UniProtKB-SubCell"/>
</dbReference>
<evidence type="ECO:0000256" key="4">
    <source>
        <dbReference type="ARBA" id="ARBA00022989"/>
    </source>
</evidence>
<comment type="subcellular location">
    <subcellularLocation>
        <location evidence="1">Membrane</location>
    </subcellularLocation>
</comment>
<dbReference type="AlphaFoldDB" id="A0A383AJK3"/>
<evidence type="ECO:0000259" key="6">
    <source>
        <dbReference type="Pfam" id="PF01145"/>
    </source>
</evidence>
<dbReference type="CDD" id="cd03405">
    <property type="entry name" value="SPFH_HflC"/>
    <property type="match status" value="1"/>
</dbReference>
<dbReference type="InterPro" id="IPR036013">
    <property type="entry name" value="Band_7/SPFH_dom_sf"/>
</dbReference>
<dbReference type="NCBIfam" id="TIGR01932">
    <property type="entry name" value="hflC"/>
    <property type="match status" value="1"/>
</dbReference>
<dbReference type="PANTHER" id="PTHR42911">
    <property type="entry name" value="MODULATOR OF FTSH PROTEASE HFLC"/>
    <property type="match status" value="1"/>
</dbReference>
<dbReference type="PANTHER" id="PTHR42911:SF1">
    <property type="entry name" value="MODULATOR OF FTSH PROTEASE HFLC"/>
    <property type="match status" value="1"/>
</dbReference>